<evidence type="ECO:0000259" key="6">
    <source>
        <dbReference type="PROSITE" id="PS50850"/>
    </source>
</evidence>
<feature type="domain" description="Major facilitator superfamily (MFS) profile" evidence="6">
    <location>
        <begin position="8"/>
        <end position="391"/>
    </location>
</feature>
<dbReference type="Gene3D" id="1.20.1250.20">
    <property type="entry name" value="MFS general substrate transporter like domains"/>
    <property type="match status" value="2"/>
</dbReference>
<dbReference type="RefSeq" id="WP_012242466.1">
    <property type="nucleotide sequence ID" value="NZ_JACAOE010000001.1"/>
</dbReference>
<feature type="transmembrane region" description="Helical" evidence="5">
    <location>
        <begin position="12"/>
        <end position="29"/>
    </location>
</feature>
<evidence type="ECO:0000256" key="4">
    <source>
        <dbReference type="ARBA" id="ARBA00023136"/>
    </source>
</evidence>
<keyword evidence="3 5" id="KW-1133">Transmembrane helix</keyword>
<evidence type="ECO:0000256" key="1">
    <source>
        <dbReference type="ARBA" id="ARBA00004651"/>
    </source>
</evidence>
<feature type="transmembrane region" description="Helical" evidence="5">
    <location>
        <begin position="74"/>
        <end position="92"/>
    </location>
</feature>
<dbReference type="Proteomes" id="UP000315938">
    <property type="component" value="Unassembled WGS sequence"/>
</dbReference>
<dbReference type="GO" id="GO:0022857">
    <property type="term" value="F:transmembrane transporter activity"/>
    <property type="evidence" value="ECO:0007669"/>
    <property type="project" value="InterPro"/>
</dbReference>
<dbReference type="PANTHER" id="PTHR11360">
    <property type="entry name" value="MONOCARBOXYLATE TRANSPORTER"/>
    <property type="match status" value="1"/>
</dbReference>
<dbReference type="Pfam" id="PF07690">
    <property type="entry name" value="MFS_1"/>
    <property type="match status" value="1"/>
</dbReference>
<dbReference type="PROSITE" id="PS50850">
    <property type="entry name" value="MFS"/>
    <property type="match status" value="1"/>
</dbReference>
<feature type="transmembrane region" description="Helical" evidence="5">
    <location>
        <begin position="207"/>
        <end position="234"/>
    </location>
</feature>
<feature type="transmembrane region" description="Helical" evidence="5">
    <location>
        <begin position="275"/>
        <end position="294"/>
    </location>
</feature>
<keyword evidence="4 5" id="KW-0472">Membrane</keyword>
<feature type="transmembrane region" description="Helical" evidence="5">
    <location>
        <begin position="49"/>
        <end position="67"/>
    </location>
</feature>
<evidence type="ECO:0000313" key="8">
    <source>
        <dbReference type="Proteomes" id="UP000315938"/>
    </source>
</evidence>
<sequence length="395" mass="44007">MQSLNKKQQLTVLISGIIIELIIGVVYAYSVIRLQIENELGLTHTESSIPYLTSLAVFAFMVMLSGRFMKKSNFYKWAILGILSIGIGYMIAAYATNYLIFTLGHGVFIGTGVGILYGIPVQIIQTVYEKNQGLAVGLTIAGFGLSTVIVAPVLQSSFNAVGFQNTLLYFGIASTILLSIFVWLLIRKLDLSKLYVKNKKEKVHASKYTFTIFFILFTLGIMFGLSMIGLTVYIGTDYYNLDITTITIYMSLFALANGLFRPLFGFIYDKFKLKISVILISLITLFVSTTYIFLNPSSLWLFILTITLSWGTVGGWLALMPIITKDLFGKNNFNRTYGYMYLSYGLAAVIGNLYTSILIDSSVSLGVIFIPIMCISIASILYILFIKIKLAHQNK</sequence>
<dbReference type="OMA" id="DLVWQIS"/>
<dbReference type="EMBL" id="VKID01000001">
    <property type="protein sequence ID" value="TRY00033.1"/>
    <property type="molecule type" value="Genomic_DNA"/>
</dbReference>
<protein>
    <submittedName>
        <fullName evidence="7">OFA family MFS transporter</fullName>
    </submittedName>
</protein>
<gene>
    <name evidence="7" type="ORF">FNV44_03030</name>
</gene>
<name>A0A553IIK0_ACHLA</name>
<feature type="transmembrane region" description="Helical" evidence="5">
    <location>
        <begin position="300"/>
        <end position="319"/>
    </location>
</feature>
<comment type="caution">
    <text evidence="7">The sequence shown here is derived from an EMBL/GenBank/DDBJ whole genome shotgun (WGS) entry which is preliminary data.</text>
</comment>
<feature type="transmembrane region" description="Helical" evidence="5">
    <location>
        <begin position="98"/>
        <end position="121"/>
    </location>
</feature>
<reference evidence="7 8" key="1">
    <citation type="submission" date="2019-07" db="EMBL/GenBank/DDBJ databases">
        <title>Genome sequence of Acholeplasma laidlawii strain with increased resistance to erythromycin.</title>
        <authorList>
            <person name="Medvedeva E.S."/>
            <person name="Baranova N.B."/>
            <person name="Siniagina M.N."/>
            <person name="Mouzykantov A."/>
            <person name="Chernova O.A."/>
            <person name="Chernov V.M."/>
        </authorList>
    </citation>
    <scope>NUCLEOTIDE SEQUENCE [LARGE SCALE GENOMIC DNA]</scope>
    <source>
        <strain evidence="7 8">PG8REry</strain>
    </source>
</reference>
<accession>A0A553IIK0</accession>
<feature type="transmembrane region" description="Helical" evidence="5">
    <location>
        <begin position="365"/>
        <end position="385"/>
    </location>
</feature>
<evidence type="ECO:0000256" key="5">
    <source>
        <dbReference type="SAM" id="Phobius"/>
    </source>
</evidence>
<dbReference type="GeneID" id="41338697"/>
<organism evidence="7 8">
    <name type="scientific">Acholeplasma laidlawii</name>
    <dbReference type="NCBI Taxonomy" id="2148"/>
    <lineage>
        <taxon>Bacteria</taxon>
        <taxon>Bacillati</taxon>
        <taxon>Mycoplasmatota</taxon>
        <taxon>Mollicutes</taxon>
        <taxon>Acholeplasmatales</taxon>
        <taxon>Acholeplasmataceae</taxon>
        <taxon>Acholeplasma</taxon>
    </lineage>
</organism>
<keyword evidence="2 5" id="KW-0812">Transmembrane</keyword>
<evidence type="ECO:0000313" key="7">
    <source>
        <dbReference type="EMBL" id="TRY00033.1"/>
    </source>
</evidence>
<comment type="subcellular location">
    <subcellularLocation>
        <location evidence="1">Cell membrane</location>
        <topology evidence="1">Multi-pass membrane protein</topology>
    </subcellularLocation>
</comment>
<dbReference type="InterPro" id="IPR050327">
    <property type="entry name" value="Proton-linked_MCT"/>
</dbReference>
<dbReference type="InterPro" id="IPR036259">
    <property type="entry name" value="MFS_trans_sf"/>
</dbReference>
<feature type="transmembrane region" description="Helical" evidence="5">
    <location>
        <begin position="133"/>
        <end position="154"/>
    </location>
</feature>
<dbReference type="PANTHER" id="PTHR11360:SF304">
    <property type="entry name" value="MFS DOMAIN-CONTAINING PROTEIN"/>
    <property type="match status" value="1"/>
</dbReference>
<evidence type="ECO:0000256" key="2">
    <source>
        <dbReference type="ARBA" id="ARBA00022692"/>
    </source>
</evidence>
<proteinExistence type="predicted"/>
<feature type="transmembrane region" description="Helical" evidence="5">
    <location>
        <begin position="339"/>
        <end position="359"/>
    </location>
</feature>
<evidence type="ECO:0000256" key="3">
    <source>
        <dbReference type="ARBA" id="ARBA00022989"/>
    </source>
</evidence>
<dbReference type="InterPro" id="IPR011701">
    <property type="entry name" value="MFS"/>
</dbReference>
<dbReference type="GO" id="GO:0005886">
    <property type="term" value="C:plasma membrane"/>
    <property type="evidence" value="ECO:0007669"/>
    <property type="project" value="UniProtKB-SubCell"/>
</dbReference>
<feature type="transmembrane region" description="Helical" evidence="5">
    <location>
        <begin position="246"/>
        <end position="268"/>
    </location>
</feature>
<feature type="transmembrane region" description="Helical" evidence="5">
    <location>
        <begin position="166"/>
        <end position="186"/>
    </location>
</feature>
<dbReference type="SUPFAM" id="SSF103473">
    <property type="entry name" value="MFS general substrate transporter"/>
    <property type="match status" value="1"/>
</dbReference>
<dbReference type="AlphaFoldDB" id="A0A553IIK0"/>
<dbReference type="InterPro" id="IPR020846">
    <property type="entry name" value="MFS_dom"/>
</dbReference>